<organism evidence="2 3">
    <name type="scientific">Actinomadura soli</name>
    <dbReference type="NCBI Taxonomy" id="2508997"/>
    <lineage>
        <taxon>Bacteria</taxon>
        <taxon>Bacillati</taxon>
        <taxon>Actinomycetota</taxon>
        <taxon>Actinomycetes</taxon>
        <taxon>Streptosporangiales</taxon>
        <taxon>Thermomonosporaceae</taxon>
        <taxon>Actinomadura</taxon>
    </lineage>
</organism>
<protein>
    <submittedName>
        <fullName evidence="2">Uncharacterized protein</fullName>
    </submittedName>
</protein>
<accession>A0A5C4JJF4</accession>
<evidence type="ECO:0000313" key="3">
    <source>
        <dbReference type="Proteomes" id="UP000309174"/>
    </source>
</evidence>
<comment type="caution">
    <text evidence="2">The sequence shown here is derived from an EMBL/GenBank/DDBJ whole genome shotgun (WGS) entry which is preliminary data.</text>
</comment>
<proteinExistence type="predicted"/>
<dbReference type="Proteomes" id="UP000309174">
    <property type="component" value="Unassembled WGS sequence"/>
</dbReference>
<reference evidence="2 3" key="1">
    <citation type="submission" date="2019-05" db="EMBL/GenBank/DDBJ databases">
        <title>Draft genome sequence of Actinomadura sp. 14C53.</title>
        <authorList>
            <person name="Saricaoglu S."/>
            <person name="Isik K."/>
        </authorList>
    </citation>
    <scope>NUCLEOTIDE SEQUENCE [LARGE SCALE GENOMIC DNA]</scope>
    <source>
        <strain evidence="2 3">14C53</strain>
    </source>
</reference>
<evidence type="ECO:0000256" key="1">
    <source>
        <dbReference type="SAM" id="MobiDB-lite"/>
    </source>
</evidence>
<dbReference type="AlphaFoldDB" id="A0A5C4JJF4"/>
<evidence type="ECO:0000313" key="2">
    <source>
        <dbReference type="EMBL" id="TMR06951.1"/>
    </source>
</evidence>
<keyword evidence="3" id="KW-1185">Reference proteome</keyword>
<dbReference type="RefSeq" id="WP_138643442.1">
    <property type="nucleotide sequence ID" value="NZ_VCKW01000007.1"/>
</dbReference>
<gene>
    <name evidence="2" type="ORF">ETD83_02785</name>
</gene>
<feature type="region of interest" description="Disordered" evidence="1">
    <location>
        <begin position="50"/>
        <end position="79"/>
    </location>
</feature>
<name>A0A5C4JJF4_9ACTN</name>
<dbReference type="EMBL" id="VCKW01000007">
    <property type="protein sequence ID" value="TMR06951.1"/>
    <property type="molecule type" value="Genomic_DNA"/>
</dbReference>
<sequence>METLKTSSAEHALARFLRTVSAAALELARELENASSDRGRRSLDDAALGSLQRQVAEAPGMDTQDGVSPRQIAGHLKRDDEPNIRTALAAMQKRGVTERVPEVKPQRWRLAPPYRSIA</sequence>